<feature type="region of interest" description="Disordered" evidence="1">
    <location>
        <begin position="677"/>
        <end position="713"/>
    </location>
</feature>
<dbReference type="EMBL" id="ADFV01041724">
    <property type="status" value="NOT_ANNOTATED_CDS"/>
    <property type="molecule type" value="Genomic_DNA"/>
</dbReference>
<dbReference type="GO" id="GO:0005794">
    <property type="term" value="C:Golgi apparatus"/>
    <property type="evidence" value="ECO:0007669"/>
    <property type="project" value="Ensembl"/>
</dbReference>
<dbReference type="GeneTree" id="ENSGT00390000013693"/>
<gene>
    <name evidence="2" type="primary">SPAG17</name>
</gene>
<dbReference type="InParanoid" id="A0A2I3G6D6"/>
<feature type="compositionally biased region" description="Polar residues" evidence="1">
    <location>
        <begin position="1337"/>
        <end position="1351"/>
    </location>
</feature>
<dbReference type="OMA" id="HYATVIT"/>
<dbReference type="GO" id="GO:1990953">
    <property type="term" value="P:intramanchette transport"/>
    <property type="evidence" value="ECO:0007669"/>
    <property type="project" value="Ensembl"/>
</dbReference>
<protein>
    <submittedName>
        <fullName evidence="2">Sperm associated antigen 17</fullName>
    </submittedName>
</protein>
<feature type="region of interest" description="Disordered" evidence="1">
    <location>
        <begin position="1173"/>
        <end position="1208"/>
    </location>
</feature>
<feature type="region of interest" description="Disordered" evidence="1">
    <location>
        <begin position="907"/>
        <end position="926"/>
    </location>
</feature>
<dbReference type="InterPro" id="IPR026173">
    <property type="entry name" value="SPAG17"/>
</dbReference>
<evidence type="ECO:0000256" key="1">
    <source>
        <dbReference type="SAM" id="MobiDB-lite"/>
    </source>
</evidence>
<feature type="compositionally biased region" description="Acidic residues" evidence="1">
    <location>
        <begin position="1088"/>
        <end position="1103"/>
    </location>
</feature>
<dbReference type="Proteomes" id="UP000001073">
    <property type="component" value="Chromosome 12"/>
</dbReference>
<feature type="region of interest" description="Disordered" evidence="1">
    <location>
        <begin position="158"/>
        <end position="214"/>
    </location>
</feature>
<reference evidence="2" key="3">
    <citation type="submission" date="2025-09" db="UniProtKB">
        <authorList>
            <consortium name="Ensembl"/>
        </authorList>
    </citation>
    <scope>IDENTIFICATION</scope>
</reference>
<feature type="region of interest" description="Disordered" evidence="1">
    <location>
        <begin position="1898"/>
        <end position="1925"/>
    </location>
</feature>
<dbReference type="EMBL" id="ADFV01041727">
    <property type="status" value="NOT_ANNOTATED_CDS"/>
    <property type="molecule type" value="Genomic_DNA"/>
</dbReference>
<feature type="compositionally biased region" description="Basic and acidic residues" evidence="1">
    <location>
        <begin position="200"/>
        <end position="212"/>
    </location>
</feature>
<dbReference type="EMBL" id="ADFV01041729">
    <property type="status" value="NOT_ANNOTATED_CDS"/>
    <property type="molecule type" value="Genomic_DNA"/>
</dbReference>
<accession>A0A2I3G6D6</accession>
<organism evidence="2 3">
    <name type="scientific">Nomascus leucogenys</name>
    <name type="common">Northern white-cheeked gibbon</name>
    <name type="synonym">Hylobates leucogenys</name>
    <dbReference type="NCBI Taxonomy" id="61853"/>
    <lineage>
        <taxon>Eukaryota</taxon>
        <taxon>Metazoa</taxon>
        <taxon>Chordata</taxon>
        <taxon>Craniata</taxon>
        <taxon>Vertebrata</taxon>
        <taxon>Euteleostomi</taxon>
        <taxon>Mammalia</taxon>
        <taxon>Eutheria</taxon>
        <taxon>Euarchontoglires</taxon>
        <taxon>Primates</taxon>
        <taxon>Haplorrhini</taxon>
        <taxon>Catarrhini</taxon>
        <taxon>Hylobatidae</taxon>
        <taxon>Nomascus</taxon>
    </lineage>
</organism>
<dbReference type="GO" id="GO:1904158">
    <property type="term" value="P:axonemal central apparatus assembly"/>
    <property type="evidence" value="ECO:0007669"/>
    <property type="project" value="Ensembl"/>
</dbReference>
<dbReference type="EMBL" id="ADFV01041730">
    <property type="status" value="NOT_ANNOTATED_CDS"/>
    <property type="molecule type" value="Genomic_DNA"/>
</dbReference>
<sequence>MAPKKEKGGTVNTSSKIWEPSLIAAQFNQNDWQASIAFVVGNQIEDDLLIQALTVAVQVPQRKLFSMVSWQDILQQINEVNTLVGSASSKKAKKPVGGNAPLFYEVLMAAKAIMDSGEKLTLPLIGKLLKFQLLQIKFKDQQRRENEKKVIEDKLKLEKDKGKAKSPKEKKAPSAKPAKGKGKDQPEANAPVKKTTQLKRRGEDDNTNRYIDDEPDDGAQHYIIVVGFNNPQLLAIMAELGIPITSVIKISSENYEPLQTHLAAVNRQQEVLLQPADLEAEKLKKENAIKELKTFWKYLEPVLNNEKPETNLFDVARLEYMVKAADFPSDWSDGEIMLKLGTYIFENIACLMYDILDWKRQHQHYLESMQLIHVPQVVNEKPVLEAMPTLEAPQPSVPAPGKKKAQYEEPQAPPPVTSVITTEVDMRYYNDLLNLIPEEFISVPLIMHCMLEQVVANEEDLVPPSLREPSPRADGLDHRIAAHLVSLLPSLCLSEREKKILSLNQYCFNFESKAVPKGPLLLNYHDAHAHKKYALQDQKNFDPVQIEQEMESKLPLWEFLQFPLPPPWNNTKRLATIHELMHFCTSDVLSWNEVEQAFKVFTFESLKLSEVDEKGQLKPSGMMCESDSEMFNIPWDNPARFAKQIRRQYVTKMNTQEAKQKADIKIKDRTIFVDQNLSMSVQDNESNREPSDPSQCDANNMKHSDLNNPKLSVPDNRQLLEQERIMKTQPQHESLEQTTNNEIKDDAVTKADSHEKKPKKMMVEADLEDIKKTQQRSLMDWSFTEHFKPKVLLQVLQEAHKQYRCVDSYYHTQDNSLLLVFHNPMNRQRLHCEYWNIALHSNVGFRNYLELVAKSIQDWITKEEAIYQESKMNEEIIRTRAELELKSANAKLTSASKIFSLKNSKSNKGISKTEIPDQEKEKEKEKIPFILEGSLKAWKEEQDRLAEEERLGEEKKAEKSKEAGKKKGKDNAEKEDSRSLKKKSPYKEKSKEEQIKIQNVTEESPHQPQPEITYPFHGYNMGNIPTQISGSSYYLYPSDGGQIEVEKTMFEKGPTFIKVRVIKDKHNFIIHLNDPKEIVKKEEKGDDYLEEEEEGDEEQSLETEVSDAKNKAFSKFGSFSATLENGICLSISYYGSNGMAPEDKDPDLETILNIPSALTPTVVPVIVTVPQSKAKGKTKGKEKPKESLKEEEHPKEEEKKEEEVEPEPVLQETFDVPTFQSLNVSCPSGLLLTFIGQESTGQYAIDEEPSWDIMVRQSYPQRVKHYEFYKTVMPPAEQEASRVITSQGTVVKYMLDGSTQILFADGAVSRSPNSGLICPPSEMPATPHSGDLMDSISQQKSETIPSEITNTKKGKSHKNQSSMAHKGEIHDPPPEAVQTVTPVEVHIGTWFTTTPEGNRIGTKGLERIADLAPLLSFQATDPVNGTVMTSREDKVVIVERKDGTRIVDHADGTRITTFYQVYEDQIILPGDQETTEGPRTVTRQVKCMRVESSRYATVIANCEDSSCCAIFGDGTTIIAKPQGTYQVLPPNTGCLYIDKDCSAMYCHESNSNIYYPFQKCEQLRAGRYIMRHTSEVICEVLDPEGNTFQVMVDGSISTILPEKKLEDDLNEKTEGYDSLSSMHLEKNHQQIYGEHVPRFFVMYADGSGMELLRDSDVEEYLSLAYKESNTVVLQEPVQEQPGTLTITVLRPFHEASPWLIKKEDTIVPPNLQSRSWETFPSVEDYINHILKKEDELQEMMVKDSRTEEERENAADLLKLVMSFPKMEETTKSHVTEVAAHLTDLFKQSLATPPKCPPDTFGKDFFEKKWRHTASSKRWKEKIDKTRKEIETTQNYLMDIKNRIIPPFFKSELSQLYQSQYNHLDSLSKKLPSFTNKNEDANATAVQDTSDLKLDFKPHKVSEQKSSSVPSLPKPEISADKKDFTAQNQIENLTKSPEEPESYEPMKIPTQSLLQDVVGQARKGKVKLPHYLLSSKPKSQPLAKVQDSVGGKVNTSSVASAAINNAKSSLFGFHLLPSSVKFGVLKEGHTYAAVVKLKNVGVDFCRFKVKQPPPSTGLKVTYKPGPVAAGLQTELNIELFAMAAGEDGAKGSAHISHNIEIMTEHEVLILPVLTSSNYDKRPKDFPQGKENPMVQRTSTIYSSTLGVFMSRKVSPH</sequence>
<dbReference type="GO" id="GO:0044458">
    <property type="term" value="P:motile cilium assembly"/>
    <property type="evidence" value="ECO:0007669"/>
    <property type="project" value="Ensembl"/>
</dbReference>
<dbReference type="EMBL" id="ADFV01041728">
    <property type="status" value="NOT_ANNOTATED_CDS"/>
    <property type="molecule type" value="Genomic_DNA"/>
</dbReference>
<dbReference type="PANTHER" id="PTHR21963:SF1">
    <property type="entry name" value="SPERM-ASSOCIATED ANTIGEN 17"/>
    <property type="match status" value="1"/>
</dbReference>
<feature type="compositionally biased region" description="Basic and acidic residues" evidence="1">
    <location>
        <begin position="914"/>
        <end position="926"/>
    </location>
</feature>
<feature type="region of interest" description="Disordered" evidence="1">
    <location>
        <begin position="1337"/>
        <end position="1375"/>
    </location>
</feature>
<dbReference type="Pfam" id="PF14874">
    <property type="entry name" value="PapD-like"/>
    <property type="match status" value="1"/>
</dbReference>
<keyword evidence="3" id="KW-1185">Reference proteome</keyword>
<dbReference type="PANTHER" id="PTHR21963">
    <property type="entry name" value="PF6"/>
    <property type="match status" value="1"/>
</dbReference>
<dbReference type="EMBL" id="ADFV01041726">
    <property type="status" value="NOT_ANNOTATED_CDS"/>
    <property type="molecule type" value="Genomic_DNA"/>
</dbReference>
<dbReference type="GO" id="GO:1990716">
    <property type="term" value="C:axonemal central apparatus"/>
    <property type="evidence" value="ECO:0007669"/>
    <property type="project" value="Ensembl"/>
</dbReference>
<dbReference type="GO" id="GO:0005576">
    <property type="term" value="C:extracellular region"/>
    <property type="evidence" value="ECO:0007669"/>
    <property type="project" value="GOC"/>
</dbReference>
<feature type="region of interest" description="Disordered" evidence="1">
    <location>
        <begin position="948"/>
        <end position="993"/>
    </location>
</feature>
<dbReference type="GO" id="GO:1905198">
    <property type="term" value="P:manchette assembly"/>
    <property type="evidence" value="ECO:0007669"/>
    <property type="project" value="Ensembl"/>
</dbReference>
<reference evidence="2" key="2">
    <citation type="submission" date="2025-08" db="UniProtKB">
        <authorList>
            <consortium name="Ensembl"/>
        </authorList>
    </citation>
    <scope>IDENTIFICATION</scope>
</reference>
<feature type="region of interest" description="Disordered" evidence="1">
    <location>
        <begin position="1083"/>
        <end position="1103"/>
    </location>
</feature>
<evidence type="ECO:0000313" key="2">
    <source>
        <dbReference type="Ensembl" id="ENSNLEP00000027209.1"/>
    </source>
</evidence>
<dbReference type="EMBL" id="ADFV01041731">
    <property type="status" value="NOT_ANNOTATED_CDS"/>
    <property type="molecule type" value="Genomic_DNA"/>
</dbReference>
<dbReference type="GO" id="GO:0001669">
    <property type="term" value="C:acrosomal vesicle"/>
    <property type="evidence" value="ECO:0007669"/>
    <property type="project" value="Ensembl"/>
</dbReference>
<evidence type="ECO:0000313" key="3">
    <source>
        <dbReference type="Proteomes" id="UP000001073"/>
    </source>
</evidence>
<dbReference type="EMBL" id="ADFV01041725">
    <property type="status" value="NOT_ANNOTATED_CDS"/>
    <property type="molecule type" value="Genomic_DNA"/>
</dbReference>
<feature type="region of interest" description="Disordered" evidence="1">
    <location>
        <begin position="390"/>
        <end position="416"/>
    </location>
</feature>
<dbReference type="EMBL" id="ADFV01041732">
    <property type="status" value="NOT_ANNOTATED_CDS"/>
    <property type="molecule type" value="Genomic_DNA"/>
</dbReference>
<dbReference type="FunCoup" id="A0A2I3G6D6">
    <property type="interactions" value="91"/>
</dbReference>
<feature type="compositionally biased region" description="Basic and acidic residues" evidence="1">
    <location>
        <begin position="1179"/>
        <end position="1202"/>
    </location>
</feature>
<dbReference type="GO" id="GO:0002177">
    <property type="term" value="C:manchette"/>
    <property type="evidence" value="ECO:0007669"/>
    <property type="project" value="Ensembl"/>
</dbReference>
<feature type="compositionally biased region" description="Basic and acidic residues" evidence="1">
    <location>
        <begin position="158"/>
        <end position="172"/>
    </location>
</feature>
<reference evidence="2 3" key="1">
    <citation type="submission" date="2012-10" db="EMBL/GenBank/DDBJ databases">
        <authorList>
            <consortium name="Gibbon Genome Sequencing Consortium"/>
        </authorList>
    </citation>
    <scope>NUCLEOTIDE SEQUENCE [LARGE SCALE GENOMIC DNA]</scope>
</reference>
<dbReference type="GO" id="GO:0003351">
    <property type="term" value="P:epithelial cilium movement involved in extracellular fluid movement"/>
    <property type="evidence" value="ECO:0007669"/>
    <property type="project" value="Ensembl"/>
</dbReference>
<name>A0A2I3G6D6_NOMLE</name>
<dbReference type="Ensembl" id="ENSNLET00000042201.1">
    <property type="protein sequence ID" value="ENSNLEP00000027209.1"/>
    <property type="gene ID" value="ENSNLEG00000033248.1"/>
</dbReference>
<proteinExistence type="predicted"/>
<dbReference type="EMBL" id="ADFV01041723">
    <property type="status" value="NOT_ANNOTATED_CDS"/>
    <property type="molecule type" value="Genomic_DNA"/>
</dbReference>
<dbReference type="STRING" id="61853.ENSNLEP00000027209"/>